<dbReference type="PANTHER" id="PTHR43798">
    <property type="entry name" value="MONOACYLGLYCEROL LIPASE"/>
    <property type="match status" value="1"/>
</dbReference>
<organism evidence="2 3">
    <name type="scientific">Gillisia limnaea (strain DSM 15749 / LMG 21470 / R-8282)</name>
    <dbReference type="NCBI Taxonomy" id="865937"/>
    <lineage>
        <taxon>Bacteria</taxon>
        <taxon>Pseudomonadati</taxon>
        <taxon>Bacteroidota</taxon>
        <taxon>Flavobacteriia</taxon>
        <taxon>Flavobacteriales</taxon>
        <taxon>Flavobacteriaceae</taxon>
        <taxon>Gillisia</taxon>
    </lineage>
</organism>
<proteinExistence type="predicted"/>
<name>H2BSI2_GILLR</name>
<evidence type="ECO:0000313" key="2">
    <source>
        <dbReference type="EMBL" id="EHQ02529.1"/>
    </source>
</evidence>
<protein>
    <submittedName>
        <fullName evidence="2">Alpha/beta hydrolase fold containing protein</fullName>
    </submittedName>
</protein>
<dbReference type="GO" id="GO:0016787">
    <property type="term" value="F:hydrolase activity"/>
    <property type="evidence" value="ECO:0007669"/>
    <property type="project" value="UniProtKB-KW"/>
</dbReference>
<dbReference type="eggNOG" id="COG0596">
    <property type="taxonomic scope" value="Bacteria"/>
</dbReference>
<sequence length="256" mass="29191">MKLNYKSTELFYTTKGTGNPLVFLHGFLESSKIWEPFIEKLSAKRQVICIDLPGHGKSGNISDMHTMELMADAVHEILKHLKIERASLVGHSMGGYVSLAYMEKFPGITKSLILMNSTPEEDSEEKKTNRDRSIAIIRKNKKAFVSMAITNLLPPENYLKFKKEIDELKNNANQMSEEGIIAALKGMKIRTNRISLLKNFRNQKYLILGKRDPVLNTDDTQSVGDFCQCKIILTETGHLSYMENYTEIDEILHFID</sequence>
<dbReference type="InterPro" id="IPR000073">
    <property type="entry name" value="AB_hydrolase_1"/>
</dbReference>
<dbReference type="Pfam" id="PF00561">
    <property type="entry name" value="Abhydrolase_1"/>
    <property type="match status" value="1"/>
</dbReference>
<reference evidence="3" key="1">
    <citation type="journal article" date="2012" name="Stand. Genomic Sci.">
        <title>Genome sequence of the Antarctic rhodopsins-containing flavobacterium Gillisia limnaea type strain (R-8282(T)).</title>
        <authorList>
            <person name="Riedel T."/>
            <person name="Held B."/>
            <person name="Nolan M."/>
            <person name="Lucas S."/>
            <person name="Lapidus A."/>
            <person name="Tice H."/>
            <person name="Del Rio T.G."/>
            <person name="Cheng J.F."/>
            <person name="Han C."/>
            <person name="Tapia R."/>
            <person name="Goodwin L.A."/>
            <person name="Pitluck S."/>
            <person name="Liolios K."/>
            <person name="Mavromatis K."/>
            <person name="Pagani I."/>
            <person name="Ivanova N."/>
            <person name="Mikhailova N."/>
            <person name="Pati A."/>
            <person name="Chen A."/>
            <person name="Palaniappan K."/>
            <person name="Land M."/>
            <person name="Rohde M."/>
            <person name="Tindall B.J."/>
            <person name="Detter J.C."/>
            <person name="Goker M."/>
            <person name="Bristow J."/>
            <person name="Eisen J.A."/>
            <person name="Markowitz V."/>
            <person name="Hugenholtz P."/>
            <person name="Kyrpides N.C."/>
            <person name="Klenk H.P."/>
            <person name="Woyke T."/>
        </authorList>
    </citation>
    <scope>NUCLEOTIDE SEQUENCE [LARGE SCALE GENOMIC DNA]</scope>
    <source>
        <strain evidence="3">DSM 15749 / LMG 21470 / R-8282</strain>
    </source>
</reference>
<evidence type="ECO:0000259" key="1">
    <source>
        <dbReference type="Pfam" id="PF00561"/>
    </source>
</evidence>
<dbReference type="PRINTS" id="PR00111">
    <property type="entry name" value="ABHYDROLASE"/>
</dbReference>
<accession>H2BSI2</accession>
<dbReference type="Gene3D" id="3.40.50.1820">
    <property type="entry name" value="alpha/beta hydrolase"/>
    <property type="match status" value="1"/>
</dbReference>
<evidence type="ECO:0000313" key="3">
    <source>
        <dbReference type="Proteomes" id="UP000003844"/>
    </source>
</evidence>
<dbReference type="HOGENOM" id="CLU_020336_50_4_10"/>
<dbReference type="InterPro" id="IPR050266">
    <property type="entry name" value="AB_hydrolase_sf"/>
</dbReference>
<dbReference type="SUPFAM" id="SSF53474">
    <property type="entry name" value="alpha/beta-Hydrolases"/>
    <property type="match status" value="1"/>
</dbReference>
<dbReference type="STRING" id="865937.Gilli_1887"/>
<gene>
    <name evidence="2" type="ORF">Gilli_1887</name>
</gene>
<dbReference type="RefSeq" id="WP_006988839.1">
    <property type="nucleotide sequence ID" value="NZ_JH594606.1"/>
</dbReference>
<dbReference type="OrthoDB" id="252464at2"/>
<dbReference type="InterPro" id="IPR029058">
    <property type="entry name" value="AB_hydrolase_fold"/>
</dbReference>
<dbReference type="Proteomes" id="UP000003844">
    <property type="component" value="Unassembled WGS sequence"/>
</dbReference>
<feature type="domain" description="AB hydrolase-1" evidence="1">
    <location>
        <begin position="19"/>
        <end position="125"/>
    </location>
</feature>
<keyword evidence="3" id="KW-1185">Reference proteome</keyword>
<dbReference type="AlphaFoldDB" id="H2BSI2"/>
<dbReference type="EMBL" id="JH594606">
    <property type="protein sequence ID" value="EHQ02529.1"/>
    <property type="molecule type" value="Genomic_DNA"/>
</dbReference>
<keyword evidence="2" id="KW-0378">Hydrolase</keyword>